<evidence type="ECO:0000313" key="2">
    <source>
        <dbReference type="Proteomes" id="UP000031549"/>
    </source>
</evidence>
<protein>
    <submittedName>
        <fullName evidence="1">Uncharacterized protein</fullName>
    </submittedName>
</protein>
<comment type="caution">
    <text evidence="1">The sequence shown here is derived from an EMBL/GenBank/DDBJ whole genome shotgun (WGS) entry which is preliminary data.</text>
</comment>
<sequence length="168" mass="18461">MVLLFVPQPKVFAQSNTLGCQAELYRLSVVEEKVPNLTQIDIVGNTNVEQVRTREELLAGKPPYKLIATKEVPTYWQMRVKNTDSASIIGKNATYEVVNPENRTGNPLKKADAKHFGNIQQITACNDGTVVVGEGVALVFSELSQLMVDGTFKAQIQVCVPVNNTQCP</sequence>
<dbReference type="EMBL" id="JTCM02000121">
    <property type="protein sequence ID" value="NEU76614.1"/>
    <property type="molecule type" value="Genomic_DNA"/>
</dbReference>
<evidence type="ECO:0000313" key="1">
    <source>
        <dbReference type="EMBL" id="NEU76614.1"/>
    </source>
</evidence>
<accession>A0A846HIU3</accession>
<dbReference type="AlphaFoldDB" id="A0A846HIU3"/>
<gene>
    <name evidence="1" type="ORF">PI95_029920</name>
</gene>
<name>A0A846HIU3_9CYAN</name>
<proteinExistence type="predicted"/>
<keyword evidence="2" id="KW-1185">Reference proteome</keyword>
<dbReference type="RefSeq" id="WP_039742391.1">
    <property type="nucleotide sequence ID" value="NZ_JTCM02000121.1"/>
</dbReference>
<reference evidence="1 2" key="1">
    <citation type="journal article" date="2015" name="Genome Announc.">
        <title>Draft Genome Sequence of Cyanobacterium Hassallia byssoidea Strain VB512170, Isolated from Monuments in India.</title>
        <authorList>
            <person name="Singh D."/>
            <person name="Chandrababunaidu M.M."/>
            <person name="Panda A."/>
            <person name="Sen D."/>
            <person name="Bhattacharyya S."/>
            <person name="Adhikary S.P."/>
            <person name="Tripathy S."/>
        </authorList>
    </citation>
    <scope>NUCLEOTIDE SEQUENCE [LARGE SCALE GENOMIC DNA]</scope>
    <source>
        <strain evidence="1 2">VB512170</strain>
    </source>
</reference>
<dbReference type="Proteomes" id="UP000031549">
    <property type="component" value="Unassembled WGS sequence"/>
</dbReference>
<organism evidence="1 2">
    <name type="scientific">Hassallia byssoidea VB512170</name>
    <dbReference type="NCBI Taxonomy" id="1304833"/>
    <lineage>
        <taxon>Bacteria</taxon>
        <taxon>Bacillati</taxon>
        <taxon>Cyanobacteriota</taxon>
        <taxon>Cyanophyceae</taxon>
        <taxon>Nostocales</taxon>
        <taxon>Tolypothrichaceae</taxon>
        <taxon>Hassallia</taxon>
    </lineage>
</organism>